<keyword evidence="3" id="KW-0614">Plasmid</keyword>
<dbReference type="Pfam" id="PF13592">
    <property type="entry name" value="HTH_33"/>
    <property type="match status" value="1"/>
</dbReference>
<evidence type="ECO:0000313" key="4">
    <source>
        <dbReference type="Proteomes" id="UP000007575"/>
    </source>
</evidence>
<feature type="domain" description="Winged helix-turn helix" evidence="2">
    <location>
        <begin position="43"/>
        <end position="81"/>
    </location>
</feature>
<gene>
    <name evidence="3" type="ordered locus">DGo_PC0169</name>
</gene>
<name>H8H364_DEIGI</name>
<protein>
    <recommendedName>
        <fullName evidence="5">Transposase</fullName>
    </recommendedName>
</protein>
<dbReference type="PANTHER" id="PTHR46564:SF1">
    <property type="entry name" value="TRANSPOSASE"/>
    <property type="match status" value="1"/>
</dbReference>
<dbReference type="InterPro" id="IPR047655">
    <property type="entry name" value="Transpos_IS630-like"/>
</dbReference>
<dbReference type="HOGENOM" id="CLU_056788_0_0_0"/>
<dbReference type="Proteomes" id="UP000007575">
    <property type="component" value="Plasmid P3"/>
</dbReference>
<dbReference type="Gene3D" id="3.30.420.10">
    <property type="entry name" value="Ribonuclease H-like superfamily/Ribonuclease H"/>
    <property type="match status" value="1"/>
</dbReference>
<evidence type="ECO:0000259" key="2">
    <source>
        <dbReference type="Pfam" id="PF13592"/>
    </source>
</evidence>
<dbReference type="InterPro" id="IPR036397">
    <property type="entry name" value="RNaseH_sf"/>
</dbReference>
<evidence type="ECO:0008006" key="5">
    <source>
        <dbReference type="Google" id="ProtNLM"/>
    </source>
</evidence>
<dbReference type="PATRIC" id="fig|745776.4.peg.3927"/>
<dbReference type="PANTHER" id="PTHR46564">
    <property type="entry name" value="TRANSPOSASE"/>
    <property type="match status" value="1"/>
</dbReference>
<dbReference type="GO" id="GO:0003676">
    <property type="term" value="F:nucleic acid binding"/>
    <property type="evidence" value="ECO:0007669"/>
    <property type="project" value="InterPro"/>
</dbReference>
<dbReference type="InterPro" id="IPR025959">
    <property type="entry name" value="Winged_HTH_dom"/>
</dbReference>
<dbReference type="Pfam" id="PF13358">
    <property type="entry name" value="DDE_3"/>
    <property type="match status" value="1"/>
</dbReference>
<dbReference type="KEGG" id="dgo:DGo_PC0169"/>
<evidence type="ECO:0000259" key="1">
    <source>
        <dbReference type="Pfam" id="PF13358"/>
    </source>
</evidence>
<proteinExistence type="predicted"/>
<sequence length="286" mass="32238">MVRKRSALPQATGRPEKLTAAQQDEISLILDGDPRAHGFETSGWTTANIRHVIGVTYGVWLDRAHLSRKLKRWGFSYQRPALAGRGAERRRHRQLGPASTVTRWEKKVAEGATLVFVDESGFSLKTTKVRTWGRCGHTPIIPTKLRWEHLSVIGAITTGGQFLHHTHRGAVRSPQVMDFLQHVLRHVAGEVVVVLDRAMIHRSKAVQAFVQEHERLSLVYLPPYAPELNPIELIWADLKRNVVGNFCATSVEVLKKRLTVGWQRIRRKGLPLAFIRGTPFSASLLI</sequence>
<accession>H8H364</accession>
<organism evidence="3 4">
    <name type="scientific">Deinococcus gobiensis (strain DSM 21396 / JCM 16679 / CGMCC 1.7299 / I-0)</name>
    <dbReference type="NCBI Taxonomy" id="745776"/>
    <lineage>
        <taxon>Bacteria</taxon>
        <taxon>Thermotogati</taxon>
        <taxon>Deinococcota</taxon>
        <taxon>Deinococci</taxon>
        <taxon>Deinococcales</taxon>
        <taxon>Deinococcaceae</taxon>
        <taxon>Deinococcus</taxon>
    </lineage>
</organism>
<feature type="domain" description="Tc1-like transposase DDE" evidence="1">
    <location>
        <begin position="114"/>
        <end position="244"/>
    </location>
</feature>
<reference evidence="3 4" key="1">
    <citation type="journal article" date="2012" name="PLoS ONE">
        <title>Genome sequence and transcriptome analysis of the radioresistant bacterium Deinococcus gobiensis: insights into the extreme environmental adaptations.</title>
        <authorList>
            <person name="Yuan M."/>
            <person name="Chen M."/>
            <person name="Zhang W."/>
            <person name="Lu W."/>
            <person name="Wang J."/>
            <person name="Yang M."/>
            <person name="Zhao P."/>
            <person name="Tang R."/>
            <person name="Li X."/>
            <person name="Hao Y."/>
            <person name="Zhou Z."/>
            <person name="Zhan Y."/>
            <person name="Yu H."/>
            <person name="Teng C."/>
            <person name="Yan Y."/>
            <person name="Ping S."/>
            <person name="Wang Y."/>
            <person name="Lin M."/>
        </authorList>
    </citation>
    <scope>NUCLEOTIDE SEQUENCE [LARGE SCALE GENOMIC DNA]</scope>
    <source>
        <strain evidence="4">DSM 21396 / JCM 16679 / CGMCC 1.7299 / I-0</strain>
        <plasmid evidence="3">P3</plasmid>
    </source>
</reference>
<keyword evidence="4" id="KW-1185">Reference proteome</keyword>
<dbReference type="EMBL" id="CP002194">
    <property type="protein sequence ID" value="AFD27961.1"/>
    <property type="molecule type" value="Genomic_DNA"/>
</dbReference>
<dbReference type="AlphaFoldDB" id="H8H364"/>
<dbReference type="NCBIfam" id="NF033545">
    <property type="entry name" value="transpos_IS630"/>
    <property type="match status" value="1"/>
</dbReference>
<geneLocation type="plasmid" evidence="3 4">
    <name>P3</name>
</geneLocation>
<dbReference type="InterPro" id="IPR038717">
    <property type="entry name" value="Tc1-like_DDE_dom"/>
</dbReference>
<dbReference type="eggNOG" id="COG3335">
    <property type="taxonomic scope" value="Bacteria"/>
</dbReference>
<evidence type="ECO:0000313" key="3">
    <source>
        <dbReference type="EMBL" id="AFD27961.1"/>
    </source>
</evidence>